<dbReference type="NCBIfam" id="TIGR03170">
    <property type="entry name" value="flgA_cterm"/>
    <property type="match status" value="1"/>
</dbReference>
<accession>A0A840BHK4</accession>
<dbReference type="GO" id="GO:0042597">
    <property type="term" value="C:periplasmic space"/>
    <property type="evidence" value="ECO:0007669"/>
    <property type="project" value="UniProtKB-SubCell"/>
</dbReference>
<dbReference type="Pfam" id="PF13144">
    <property type="entry name" value="ChapFlgA"/>
    <property type="match status" value="1"/>
</dbReference>
<sequence>MKTETRFLLTSLLGAALIFASAARASEPMTPARAAIRDSVVDFLQRAATPGLGEVKIELADTAIPRNAKSCNTLRAFFPSGQRAWGRTTVGVSCSAPAWTLYVAAHVRIEGDYLVASRPLAAGTVLGTSDWEVRHGDLAAQGAGVLTAATQATGRTLRQPVASGSALLSSQLLTVQVVERGQRVQVIAQGGGFEVANQGVALTPGAEGQLVQVRLDSGKVLQGIAKPGGRVEITP</sequence>
<dbReference type="InterPro" id="IPR013974">
    <property type="entry name" value="SAF"/>
</dbReference>
<dbReference type="Proteomes" id="UP000561045">
    <property type="component" value="Unassembled WGS sequence"/>
</dbReference>
<evidence type="ECO:0000256" key="1">
    <source>
        <dbReference type="ARBA" id="ARBA00004418"/>
    </source>
</evidence>
<keyword evidence="6" id="KW-0969">Cilium</keyword>
<comment type="subcellular location">
    <subcellularLocation>
        <location evidence="1 4">Periplasm</location>
    </subcellularLocation>
</comment>
<organism evidence="6 7">
    <name type="scientific">Niveibacterium umoris</name>
    <dbReference type="NCBI Taxonomy" id="1193620"/>
    <lineage>
        <taxon>Bacteria</taxon>
        <taxon>Pseudomonadati</taxon>
        <taxon>Pseudomonadota</taxon>
        <taxon>Betaproteobacteria</taxon>
        <taxon>Rhodocyclales</taxon>
        <taxon>Rhodocyclaceae</taxon>
        <taxon>Niveibacterium</taxon>
    </lineage>
</organism>
<dbReference type="RefSeq" id="WP_183631423.1">
    <property type="nucleotide sequence ID" value="NZ_BAABLE010000011.1"/>
</dbReference>
<name>A0A840BHK4_9RHOO</name>
<keyword evidence="2 4" id="KW-0732">Signal</keyword>
<dbReference type="InterPro" id="IPR041231">
    <property type="entry name" value="FlgA_N"/>
</dbReference>
<dbReference type="EMBL" id="JACIET010000001">
    <property type="protein sequence ID" value="MBB4011128.1"/>
    <property type="molecule type" value="Genomic_DNA"/>
</dbReference>
<keyword evidence="7" id="KW-1185">Reference proteome</keyword>
<reference evidence="6 7" key="1">
    <citation type="submission" date="2020-08" db="EMBL/GenBank/DDBJ databases">
        <title>Genomic Encyclopedia of Type Strains, Phase IV (KMG-IV): sequencing the most valuable type-strain genomes for metagenomic binning, comparative biology and taxonomic classification.</title>
        <authorList>
            <person name="Goeker M."/>
        </authorList>
    </citation>
    <scope>NUCLEOTIDE SEQUENCE [LARGE SCALE GENOMIC DNA]</scope>
    <source>
        <strain evidence="6 7">DSM 106739</strain>
    </source>
</reference>
<evidence type="ECO:0000313" key="7">
    <source>
        <dbReference type="Proteomes" id="UP000561045"/>
    </source>
</evidence>
<keyword evidence="6" id="KW-0282">Flagellum</keyword>
<dbReference type="Pfam" id="PF17656">
    <property type="entry name" value="ChapFlgA_N"/>
    <property type="match status" value="1"/>
</dbReference>
<dbReference type="AlphaFoldDB" id="A0A840BHK4"/>
<evidence type="ECO:0000259" key="5">
    <source>
        <dbReference type="SMART" id="SM00858"/>
    </source>
</evidence>
<dbReference type="Gene3D" id="2.30.30.760">
    <property type="match status" value="1"/>
</dbReference>
<dbReference type="PANTHER" id="PTHR36307">
    <property type="entry name" value="FLAGELLA BASAL BODY P-RING FORMATION PROTEIN FLGA"/>
    <property type="match status" value="1"/>
</dbReference>
<dbReference type="PANTHER" id="PTHR36307:SF1">
    <property type="entry name" value="FLAGELLA BASAL BODY P-RING FORMATION PROTEIN FLGA"/>
    <property type="match status" value="1"/>
</dbReference>
<feature type="domain" description="SAF" evidence="5">
    <location>
        <begin position="111"/>
        <end position="173"/>
    </location>
</feature>
<comment type="caution">
    <text evidence="6">The sequence shown here is derived from an EMBL/GenBank/DDBJ whole genome shotgun (WGS) entry which is preliminary data.</text>
</comment>
<evidence type="ECO:0000313" key="6">
    <source>
        <dbReference type="EMBL" id="MBB4011128.1"/>
    </source>
</evidence>
<gene>
    <name evidence="6" type="ORF">GGR36_000436</name>
</gene>
<dbReference type="InterPro" id="IPR039246">
    <property type="entry name" value="Flagellar_FlgA"/>
</dbReference>
<comment type="function">
    <text evidence="4">Involved in the assembly process of the P-ring formation. It may associate with FlgF on the rod constituting a structure essential for the P-ring assembly or may act as a modulator protein for the P-ring assembly.</text>
</comment>
<keyword evidence="6" id="KW-0966">Cell projection</keyword>
<evidence type="ECO:0000256" key="2">
    <source>
        <dbReference type="ARBA" id="ARBA00022729"/>
    </source>
</evidence>
<dbReference type="GO" id="GO:0044780">
    <property type="term" value="P:bacterial-type flagellum assembly"/>
    <property type="evidence" value="ECO:0007669"/>
    <property type="project" value="InterPro"/>
</dbReference>
<comment type="similarity">
    <text evidence="4">Belongs to the FlgA family.</text>
</comment>
<evidence type="ECO:0000256" key="3">
    <source>
        <dbReference type="ARBA" id="ARBA00022764"/>
    </source>
</evidence>
<feature type="signal peptide" evidence="4">
    <location>
        <begin position="1"/>
        <end position="25"/>
    </location>
</feature>
<evidence type="ECO:0000256" key="4">
    <source>
        <dbReference type="RuleBase" id="RU362063"/>
    </source>
</evidence>
<dbReference type="CDD" id="cd11614">
    <property type="entry name" value="SAF_CpaB_FlgA_like"/>
    <property type="match status" value="1"/>
</dbReference>
<dbReference type="InterPro" id="IPR017585">
    <property type="entry name" value="SAF_FlgA"/>
</dbReference>
<proteinExistence type="inferred from homology"/>
<keyword evidence="3 4" id="KW-0574">Periplasm</keyword>
<protein>
    <recommendedName>
        <fullName evidence="4">Flagella basal body P-ring formation protein FlgA</fullName>
    </recommendedName>
</protein>
<feature type="chain" id="PRO_5033113833" description="Flagella basal body P-ring formation protein FlgA" evidence="4">
    <location>
        <begin position="26"/>
        <end position="235"/>
    </location>
</feature>
<dbReference type="SMART" id="SM00858">
    <property type="entry name" value="SAF"/>
    <property type="match status" value="1"/>
</dbReference>
<keyword evidence="4" id="KW-1005">Bacterial flagellum biogenesis</keyword>